<feature type="signal peptide" evidence="2">
    <location>
        <begin position="1"/>
        <end position="19"/>
    </location>
</feature>
<organism evidence="3 4">
    <name type="scientific">Actinophytocola glycyrrhizae</name>
    <dbReference type="NCBI Taxonomy" id="2044873"/>
    <lineage>
        <taxon>Bacteria</taxon>
        <taxon>Bacillati</taxon>
        <taxon>Actinomycetota</taxon>
        <taxon>Actinomycetes</taxon>
        <taxon>Pseudonocardiales</taxon>
        <taxon>Pseudonocardiaceae</taxon>
    </lineage>
</organism>
<dbReference type="PROSITE" id="PS51257">
    <property type="entry name" value="PROKAR_LIPOPROTEIN"/>
    <property type="match status" value="1"/>
</dbReference>
<feature type="compositionally biased region" description="Low complexity" evidence="1">
    <location>
        <begin position="34"/>
        <end position="55"/>
    </location>
</feature>
<keyword evidence="4" id="KW-1185">Reference proteome</keyword>
<gene>
    <name evidence="3" type="ORF">ACFPCV_04845</name>
</gene>
<protein>
    <submittedName>
        <fullName evidence="3">PASTA domain-containing protein</fullName>
    </submittedName>
</protein>
<keyword evidence="2" id="KW-0732">Signal</keyword>
<comment type="caution">
    <text evidence="3">The sequence shown here is derived from an EMBL/GenBank/DDBJ whole genome shotgun (WGS) entry which is preliminary data.</text>
</comment>
<dbReference type="Proteomes" id="UP001595859">
    <property type="component" value="Unassembled WGS sequence"/>
</dbReference>
<accession>A0ABV9RW35</accession>
<feature type="chain" id="PRO_5046359996" evidence="2">
    <location>
        <begin position="20"/>
        <end position="137"/>
    </location>
</feature>
<dbReference type="EMBL" id="JBHSIS010000002">
    <property type="protein sequence ID" value="MFC4852823.1"/>
    <property type="molecule type" value="Genomic_DNA"/>
</dbReference>
<dbReference type="Gene3D" id="3.30.10.20">
    <property type="match status" value="1"/>
</dbReference>
<sequence length="137" mass="14239">MRVFATLMSSGACVVAVLATSGCGGESSPEQELTTTAPPAQTEEQATTEPAAEPPATEQWAMPNLAGMTLQDAQDQIQALTGGAIYFTDSHDLGGQDRNQVLDANWQVCTQNVGPGATLTTTSRIDLGVVKLDEACP</sequence>
<proteinExistence type="predicted"/>
<evidence type="ECO:0000313" key="3">
    <source>
        <dbReference type="EMBL" id="MFC4852823.1"/>
    </source>
</evidence>
<evidence type="ECO:0000313" key="4">
    <source>
        <dbReference type="Proteomes" id="UP001595859"/>
    </source>
</evidence>
<dbReference type="RefSeq" id="WP_378054776.1">
    <property type="nucleotide sequence ID" value="NZ_JBHSIS010000002.1"/>
</dbReference>
<evidence type="ECO:0000256" key="1">
    <source>
        <dbReference type="SAM" id="MobiDB-lite"/>
    </source>
</evidence>
<reference evidence="4" key="1">
    <citation type="journal article" date="2019" name="Int. J. Syst. Evol. Microbiol.">
        <title>The Global Catalogue of Microorganisms (GCM) 10K type strain sequencing project: providing services to taxonomists for standard genome sequencing and annotation.</title>
        <authorList>
            <consortium name="The Broad Institute Genomics Platform"/>
            <consortium name="The Broad Institute Genome Sequencing Center for Infectious Disease"/>
            <person name="Wu L."/>
            <person name="Ma J."/>
        </authorList>
    </citation>
    <scope>NUCLEOTIDE SEQUENCE [LARGE SCALE GENOMIC DNA]</scope>
    <source>
        <strain evidence="4">ZS-22-S1</strain>
    </source>
</reference>
<feature type="region of interest" description="Disordered" evidence="1">
    <location>
        <begin position="24"/>
        <end position="55"/>
    </location>
</feature>
<name>A0ABV9RW35_9PSEU</name>
<evidence type="ECO:0000256" key="2">
    <source>
        <dbReference type="SAM" id="SignalP"/>
    </source>
</evidence>